<dbReference type="AlphaFoldDB" id="A0A401J348"/>
<dbReference type="Proteomes" id="UP000290975">
    <property type="component" value="Unassembled WGS sequence"/>
</dbReference>
<evidence type="ECO:0000313" key="1">
    <source>
        <dbReference type="EMBL" id="GBH31067.1"/>
    </source>
</evidence>
<accession>A0A401J348</accession>
<organism evidence="1 2">
    <name type="scientific">Sphingobium xenophagum</name>
    <dbReference type="NCBI Taxonomy" id="121428"/>
    <lineage>
        <taxon>Bacteria</taxon>
        <taxon>Pseudomonadati</taxon>
        <taxon>Pseudomonadota</taxon>
        <taxon>Alphaproteobacteria</taxon>
        <taxon>Sphingomonadales</taxon>
        <taxon>Sphingomonadaceae</taxon>
        <taxon>Sphingobium</taxon>
    </lineage>
</organism>
<evidence type="ECO:0000313" key="2">
    <source>
        <dbReference type="Proteomes" id="UP000290975"/>
    </source>
</evidence>
<dbReference type="EMBL" id="BBQY01000013">
    <property type="protein sequence ID" value="GBH31067.1"/>
    <property type="molecule type" value="Genomic_DNA"/>
</dbReference>
<sequence>MAWTDIVRQEHSRKGMRYSSSMTDRECELAARPVLASWQAPLDYLRADMAFLGWSGCGCCA</sequence>
<keyword evidence="2" id="KW-1185">Reference proteome</keyword>
<name>A0A401J348_SPHXE</name>
<proteinExistence type="predicted"/>
<reference evidence="1 2" key="1">
    <citation type="submission" date="2014-12" db="EMBL/GenBank/DDBJ databases">
        <title>Whole genome sequencing of Sphingobium xenophagum OW59.</title>
        <authorList>
            <person name="Ohta Y."/>
            <person name="Nishi S."/>
            <person name="Hatada Y."/>
        </authorList>
    </citation>
    <scope>NUCLEOTIDE SEQUENCE [LARGE SCALE GENOMIC DNA]</scope>
    <source>
        <strain evidence="1 2">OW59</strain>
    </source>
</reference>
<gene>
    <name evidence="1" type="ORF">MBESOW_P2328</name>
</gene>
<protein>
    <submittedName>
        <fullName evidence="1">DNA repair protein RadC</fullName>
    </submittedName>
</protein>
<comment type="caution">
    <text evidence="1">The sequence shown here is derived from an EMBL/GenBank/DDBJ whole genome shotgun (WGS) entry which is preliminary data.</text>
</comment>